<proteinExistence type="predicted"/>
<sequence precursor="true">MMRILVAALTLFFVAVPAAQSAAAVVASTTWVAAFARAAGSTDLTVIAPAGLTHPPDYDPRPSDLMAVSRADLVLVGGYEAFVPRLRDALGARGQMLTINTTYDPQVVRKEVEAIAAVLGNLVQAGAFADAYDAVWRESSARLRLRAGNRPPVVVVQRFMVPWARLLGVDPAAIFGPGPLSPADLLRIKALAPTLIIDNAHAAPAAALAEVTGARRVVLINFPEADEGLLDVLGRNTQRLKAGLTP</sequence>
<dbReference type="EMBL" id="CP001715">
    <property type="protein sequence ID" value="ACV37236.1"/>
    <property type="molecule type" value="Genomic_DNA"/>
</dbReference>
<dbReference type="eggNOG" id="COG0803">
    <property type="taxonomic scope" value="Bacteria"/>
</dbReference>
<dbReference type="InterPro" id="IPR006127">
    <property type="entry name" value="ZnuA-like"/>
</dbReference>
<accession>C7RMF8</accession>
<keyword evidence="1" id="KW-0732">Signal</keyword>
<dbReference type="Gene3D" id="3.40.50.1980">
    <property type="entry name" value="Nitrogenase molybdenum iron protein domain"/>
    <property type="match status" value="1"/>
</dbReference>
<reference evidence="2" key="2">
    <citation type="submission" date="2009-09" db="EMBL/GenBank/DDBJ databases">
        <title>Complete sequence of chromosome of Candidatus Accumulibacter phosphatis clade IIA str. UW-1.</title>
        <authorList>
            <consortium name="US DOE Joint Genome Institute"/>
            <person name="Martin H.G."/>
            <person name="Ivanova N."/>
            <person name="Kunin V."/>
            <person name="Warnecke F."/>
            <person name="Barry K."/>
            <person name="He S."/>
            <person name="Salamov A."/>
            <person name="Szeto E."/>
            <person name="Dalin E."/>
            <person name="Pangilinan J.L."/>
            <person name="Lapidus A."/>
            <person name="Lowry S."/>
            <person name="Kyrpides N.C."/>
            <person name="McMahon K.D."/>
            <person name="Hugenholtz P."/>
        </authorList>
    </citation>
    <scope>NUCLEOTIDE SEQUENCE [LARGE SCALE GENOMIC DNA]</scope>
    <source>
        <strain evidence="2">UW-1</strain>
    </source>
</reference>
<dbReference type="AlphaFoldDB" id="C7RMF8"/>
<evidence type="ECO:0000256" key="1">
    <source>
        <dbReference type="SAM" id="SignalP"/>
    </source>
</evidence>
<dbReference type="SUPFAM" id="SSF53807">
    <property type="entry name" value="Helical backbone' metal receptor"/>
    <property type="match status" value="1"/>
</dbReference>
<dbReference type="GO" id="GO:0030001">
    <property type="term" value="P:metal ion transport"/>
    <property type="evidence" value="ECO:0007669"/>
    <property type="project" value="InterPro"/>
</dbReference>
<dbReference type="STRING" id="522306.CAP2UW1_3991"/>
<gene>
    <name evidence="2" type="ordered locus">CAP2UW1_3991</name>
</gene>
<reference evidence="2" key="1">
    <citation type="submission" date="2009-08" db="EMBL/GenBank/DDBJ databases">
        <authorList>
            <consortium name="US DOE Joint Genome Institute"/>
            <person name="Lucas S."/>
            <person name="Copeland A."/>
            <person name="Lapidus A."/>
            <person name="Glavina del Rio T."/>
            <person name="Dalin E."/>
            <person name="Tice H."/>
            <person name="Bruce D."/>
            <person name="Barry K."/>
            <person name="Pitluck S."/>
            <person name="Lowry S."/>
            <person name="Larimer F."/>
            <person name="Land M."/>
            <person name="Hauser L."/>
            <person name="Kyrpides N."/>
            <person name="Ivanova N."/>
            <person name="McMahon K.D."/>
            <person name="Hugenholtz P."/>
        </authorList>
    </citation>
    <scope>NUCLEOTIDE SEQUENCE</scope>
    <source>
        <strain evidence="2">UW-1</strain>
    </source>
</reference>
<dbReference type="Pfam" id="PF01297">
    <property type="entry name" value="ZnuA"/>
    <property type="match status" value="1"/>
</dbReference>
<dbReference type="GO" id="GO:0046872">
    <property type="term" value="F:metal ion binding"/>
    <property type="evidence" value="ECO:0007669"/>
    <property type="project" value="InterPro"/>
</dbReference>
<feature type="signal peptide" evidence="1">
    <location>
        <begin position="1"/>
        <end position="23"/>
    </location>
</feature>
<feature type="chain" id="PRO_5002981632" evidence="1">
    <location>
        <begin position="24"/>
        <end position="246"/>
    </location>
</feature>
<dbReference type="KEGG" id="app:CAP2UW1_3991"/>
<evidence type="ECO:0000313" key="2">
    <source>
        <dbReference type="EMBL" id="ACV37236.1"/>
    </source>
</evidence>
<name>C7RMF8_ACCRE</name>
<protein>
    <submittedName>
        <fullName evidence="2">Periplasmic solute binding protein</fullName>
    </submittedName>
</protein>
<dbReference type="HOGENOM" id="CLU_091025_0_0_4"/>
<organism evidence="2">
    <name type="scientific">Accumulibacter regalis</name>
    <dbReference type="NCBI Taxonomy" id="522306"/>
    <lineage>
        <taxon>Bacteria</taxon>
        <taxon>Pseudomonadati</taxon>
        <taxon>Pseudomonadota</taxon>
        <taxon>Betaproteobacteria</taxon>
        <taxon>Candidatus Accumulibacter</taxon>
    </lineage>
</organism>